<dbReference type="InterPro" id="IPR050486">
    <property type="entry name" value="Mannose-1P_guanyltransferase"/>
</dbReference>
<dbReference type="EMBL" id="FQZU01000005">
    <property type="protein sequence ID" value="SHJ24140.1"/>
    <property type="molecule type" value="Genomic_DNA"/>
</dbReference>
<protein>
    <submittedName>
        <fullName evidence="3">Nucleoside-diphosphate-sugar pyrophosphorylase involved in lipopolysaccharide biosynthesis/translation initiation factor 2B, gamma/epsilon subunits (eIF-2Bgamma/eIF-2Bepsilon)</fullName>
    </submittedName>
</protein>
<dbReference type="RefSeq" id="WP_073474125.1">
    <property type="nucleotide sequence ID" value="NZ_FQZU01000005.1"/>
</dbReference>
<dbReference type="SUPFAM" id="SSF56112">
    <property type="entry name" value="Protein kinase-like (PK-like)"/>
    <property type="match status" value="1"/>
</dbReference>
<proteinExistence type="predicted"/>
<evidence type="ECO:0000313" key="4">
    <source>
        <dbReference type="Proteomes" id="UP000183994"/>
    </source>
</evidence>
<sequence>MKALILAAGFGERLRPLTEKTPKPLIPIAGTPALLRMIRSLEAAGCTEIAVNTHHLGGRIQDFIASQNFSIPVTCYHEPEILGTGGAIKNLEHVFCDAPFLVVNGDILTDLDLEELCHVHERAAVNAATLVVHDYPQFNNVLIAGDRIVGFLSETGPDYWAFTGIQVVDPIVFDFLKKGEFQSSIMAYEEMMAAGLRIGVWMPEHLWWHDMGSFEGLSRAALETGALQVFAKSQGVVYARDLHVEGLAGGGSARQWRRLTLNNESIVAVDHGLAEDHDWNEADAYNAIGRHLYESGAPVPEILAYDRFAGLVFAEDLGDMSLEEAVGLQGIEKALPLYEQAVKNLARMSVRAYEGFDPAWTCQTEYYDEGLILEKESRYFFEAFVNGYLKHQAQFEDYLHELQLLAKKTVQGAQPGFLHRDFQSRNIMIQNGQCWFIDFQGGRIGPAQYDLASLLIDPYAALPQSVQDRLIDLYLKELSQYRSVDRQAFIQRYQYCALHRNMQMLGAFAHLSQNMKKPGFEENIPLALQNLKERVSLFPQAPNLQHLIKSLELPKNKQKE</sequence>
<dbReference type="Gene3D" id="3.30.200.20">
    <property type="entry name" value="Phosphorylase Kinase, domain 1"/>
    <property type="match status" value="1"/>
</dbReference>
<dbReference type="SUPFAM" id="SSF53448">
    <property type="entry name" value="Nucleotide-diphospho-sugar transferases"/>
    <property type="match status" value="1"/>
</dbReference>
<gene>
    <name evidence="3" type="ORF">SAMN02745216_01281</name>
</gene>
<dbReference type="InterPro" id="IPR029044">
    <property type="entry name" value="Nucleotide-diphossugar_trans"/>
</dbReference>
<dbReference type="STRING" id="1121393.SAMN02745216_01281"/>
<reference evidence="4" key="1">
    <citation type="submission" date="2016-11" db="EMBL/GenBank/DDBJ databases">
        <authorList>
            <person name="Varghese N."/>
            <person name="Submissions S."/>
        </authorList>
    </citation>
    <scope>NUCLEOTIDE SEQUENCE [LARGE SCALE GENOMIC DNA]</scope>
    <source>
        <strain evidence="4">DSM 16219</strain>
    </source>
</reference>
<name>A0A1M6HPN1_9BACT</name>
<dbReference type="GO" id="GO:0003743">
    <property type="term" value="F:translation initiation factor activity"/>
    <property type="evidence" value="ECO:0007669"/>
    <property type="project" value="UniProtKB-KW"/>
</dbReference>
<dbReference type="Pfam" id="PF00483">
    <property type="entry name" value="NTP_transferase"/>
    <property type="match status" value="1"/>
</dbReference>
<keyword evidence="4" id="KW-1185">Reference proteome</keyword>
<dbReference type="OrthoDB" id="9809275at2"/>
<dbReference type="AlphaFoldDB" id="A0A1M6HPN1"/>
<accession>A0A1M6HPN1</accession>
<evidence type="ECO:0000313" key="3">
    <source>
        <dbReference type="EMBL" id="SHJ24140.1"/>
    </source>
</evidence>
<dbReference type="Gene3D" id="3.90.1200.10">
    <property type="match status" value="1"/>
</dbReference>
<dbReference type="CDD" id="cd06422">
    <property type="entry name" value="NTP_transferase_like_1"/>
    <property type="match status" value="1"/>
</dbReference>
<evidence type="ECO:0000259" key="1">
    <source>
        <dbReference type="Pfam" id="PF00483"/>
    </source>
</evidence>
<dbReference type="Pfam" id="PF01636">
    <property type="entry name" value="APH"/>
    <property type="match status" value="1"/>
</dbReference>
<dbReference type="InterPro" id="IPR011009">
    <property type="entry name" value="Kinase-like_dom_sf"/>
</dbReference>
<organism evidence="3 4">
    <name type="scientific">Desulfatibacillum alkenivorans DSM 16219</name>
    <dbReference type="NCBI Taxonomy" id="1121393"/>
    <lineage>
        <taxon>Bacteria</taxon>
        <taxon>Pseudomonadati</taxon>
        <taxon>Thermodesulfobacteriota</taxon>
        <taxon>Desulfobacteria</taxon>
        <taxon>Desulfobacterales</taxon>
        <taxon>Desulfatibacillaceae</taxon>
        <taxon>Desulfatibacillum</taxon>
    </lineage>
</organism>
<evidence type="ECO:0000259" key="2">
    <source>
        <dbReference type="Pfam" id="PF01636"/>
    </source>
</evidence>
<dbReference type="Gene3D" id="3.90.550.10">
    <property type="entry name" value="Spore Coat Polysaccharide Biosynthesis Protein SpsA, Chain A"/>
    <property type="match status" value="1"/>
</dbReference>
<feature type="domain" description="Aminoglycoside phosphotransferase" evidence="2">
    <location>
        <begin position="244"/>
        <end position="475"/>
    </location>
</feature>
<keyword evidence="3" id="KW-0648">Protein biosynthesis</keyword>
<feature type="domain" description="Nucleotidyl transferase" evidence="1">
    <location>
        <begin position="2"/>
        <end position="222"/>
    </location>
</feature>
<dbReference type="Proteomes" id="UP000183994">
    <property type="component" value="Unassembled WGS sequence"/>
</dbReference>
<dbReference type="InterPro" id="IPR002575">
    <property type="entry name" value="Aminoglycoside_PTrfase"/>
</dbReference>
<dbReference type="PANTHER" id="PTHR22572">
    <property type="entry name" value="SUGAR-1-PHOSPHATE GUANYL TRANSFERASE"/>
    <property type="match status" value="1"/>
</dbReference>
<dbReference type="InterPro" id="IPR005835">
    <property type="entry name" value="NTP_transferase_dom"/>
</dbReference>
<keyword evidence="3" id="KW-0396">Initiation factor</keyword>